<organism evidence="1 2">
    <name type="scientific">Solirubrobacter deserti</name>
    <dbReference type="NCBI Taxonomy" id="2282478"/>
    <lineage>
        <taxon>Bacteria</taxon>
        <taxon>Bacillati</taxon>
        <taxon>Actinomycetota</taxon>
        <taxon>Thermoleophilia</taxon>
        <taxon>Solirubrobacterales</taxon>
        <taxon>Solirubrobacteraceae</taxon>
        <taxon>Solirubrobacter</taxon>
    </lineage>
</organism>
<protein>
    <recommendedName>
        <fullName evidence="3">SDR family NAD(P)-dependent oxidoreductase</fullName>
    </recommendedName>
</protein>
<proteinExistence type="predicted"/>
<dbReference type="InterPro" id="IPR036291">
    <property type="entry name" value="NAD(P)-bd_dom_sf"/>
</dbReference>
<reference evidence="1" key="1">
    <citation type="submission" date="2022-10" db="EMBL/GenBank/DDBJ databases">
        <title>The WGS of Solirubrobacter sp. CPCC 204708.</title>
        <authorList>
            <person name="Jiang Z."/>
        </authorList>
    </citation>
    <scope>NUCLEOTIDE SEQUENCE</scope>
    <source>
        <strain evidence="1">CPCC 204708</strain>
    </source>
</reference>
<gene>
    <name evidence="1" type="ORF">OJ962_00300</name>
</gene>
<accession>A0ABT4RBK1</accession>
<dbReference type="RefSeq" id="WP_202954793.1">
    <property type="nucleotide sequence ID" value="NZ_JAPCID010000001.1"/>
</dbReference>
<evidence type="ECO:0000313" key="1">
    <source>
        <dbReference type="EMBL" id="MDA0135918.1"/>
    </source>
</evidence>
<comment type="caution">
    <text evidence="1">The sequence shown here is derived from an EMBL/GenBank/DDBJ whole genome shotgun (WGS) entry which is preliminary data.</text>
</comment>
<dbReference type="Gene3D" id="3.40.50.720">
    <property type="entry name" value="NAD(P)-binding Rossmann-like Domain"/>
    <property type="match status" value="1"/>
</dbReference>
<name>A0ABT4RBK1_9ACTN</name>
<dbReference type="SUPFAM" id="SSF51735">
    <property type="entry name" value="NAD(P)-binding Rossmann-fold domains"/>
    <property type="match status" value="1"/>
</dbReference>
<evidence type="ECO:0000313" key="2">
    <source>
        <dbReference type="Proteomes" id="UP001147700"/>
    </source>
</evidence>
<evidence type="ECO:0008006" key="3">
    <source>
        <dbReference type="Google" id="ProtNLM"/>
    </source>
</evidence>
<dbReference type="Proteomes" id="UP001147700">
    <property type="component" value="Unassembled WGS sequence"/>
</dbReference>
<keyword evidence="2" id="KW-1185">Reference proteome</keyword>
<dbReference type="EMBL" id="JAPCID010000001">
    <property type="protein sequence ID" value="MDA0135918.1"/>
    <property type="molecule type" value="Genomic_DNA"/>
</dbReference>
<sequence length="149" mass="15588">MARGESHVTGSGAGRTRYAGSKLLVTALTLALARTRPDSNVCAIDPGLMPASGLAREYPAAARRISGLLTPLITRLPFASTPERSGSVLARLLLEAEAPSGTVLDHRGRPARLSGRARDREFEDEVINELSRLVGGSSLLGVGTTAAEL</sequence>